<dbReference type="STRING" id="525309.HMPREF0494_1045"/>
<evidence type="ECO:0000256" key="6">
    <source>
        <dbReference type="ARBA" id="ARBA00022989"/>
    </source>
</evidence>
<evidence type="ECO:0000256" key="9">
    <source>
        <dbReference type="ARBA" id="ARBA00023588"/>
    </source>
</evidence>
<dbReference type="InterPro" id="IPR044021">
    <property type="entry name" value="CrtO"/>
</dbReference>
<evidence type="ECO:0000256" key="11">
    <source>
        <dbReference type="ARBA" id="ARBA00023667"/>
    </source>
</evidence>
<evidence type="ECO:0000256" key="13">
    <source>
        <dbReference type="SAM" id="Phobius"/>
    </source>
</evidence>
<dbReference type="HOGENOM" id="CLU_124394_0_0_9"/>
<keyword evidence="4 13" id="KW-0812">Transmembrane</keyword>
<dbReference type="EMBL" id="ACLL01000024">
    <property type="protein sequence ID" value="EEW53747.1"/>
    <property type="molecule type" value="Genomic_DNA"/>
</dbReference>
<comment type="similarity">
    <text evidence="10">Belongs to the acyltransferase CrtO family.</text>
</comment>
<evidence type="ECO:0000256" key="8">
    <source>
        <dbReference type="ARBA" id="ARBA00023315"/>
    </source>
</evidence>
<evidence type="ECO:0000313" key="16">
    <source>
        <dbReference type="Proteomes" id="UP000003675"/>
    </source>
</evidence>
<evidence type="ECO:0000256" key="2">
    <source>
        <dbReference type="ARBA" id="ARBA00022475"/>
    </source>
</evidence>
<dbReference type="Proteomes" id="UP000051883">
    <property type="component" value="Unassembled WGS sequence"/>
</dbReference>
<keyword evidence="6 13" id="KW-1133">Transmembrane helix</keyword>
<reference evidence="15 17" key="2">
    <citation type="journal article" date="2015" name="Genome Announc.">
        <title>Expanding the biotechnology potential of lactobacilli through comparative genomics of 213 strains and associated genera.</title>
        <authorList>
            <person name="Sun Z."/>
            <person name="Harris H.M."/>
            <person name="McCann A."/>
            <person name="Guo C."/>
            <person name="Argimon S."/>
            <person name="Zhang W."/>
            <person name="Yang X."/>
            <person name="Jeffery I.B."/>
            <person name="Cooney J.C."/>
            <person name="Kagawa T.F."/>
            <person name="Liu W."/>
            <person name="Song Y."/>
            <person name="Salvetti E."/>
            <person name="Wrobel A."/>
            <person name="Rasinkangas P."/>
            <person name="Parkhill J."/>
            <person name="Rea M.C."/>
            <person name="O'Sullivan O."/>
            <person name="Ritari J."/>
            <person name="Douillard F.P."/>
            <person name="Paul Ross R."/>
            <person name="Yang R."/>
            <person name="Briner A.E."/>
            <person name="Felis G.E."/>
            <person name="de Vos W.M."/>
            <person name="Barrangou R."/>
            <person name="Klaenhammer T.R."/>
            <person name="Caufield P.W."/>
            <person name="Cui Y."/>
            <person name="Zhang H."/>
            <person name="O'Toole P.W."/>
        </authorList>
    </citation>
    <scope>NUCLEOTIDE SEQUENCE [LARGE SCALE GENOMIC DNA]</scope>
    <source>
        <strain evidence="15 17">DSM 16041</strain>
    </source>
</reference>
<keyword evidence="7 13" id="KW-0472">Membrane</keyword>
<evidence type="ECO:0000256" key="10">
    <source>
        <dbReference type="ARBA" id="ARBA00023603"/>
    </source>
</evidence>
<comment type="pathway">
    <text evidence="9">Carotenoid biosynthesis; staphyloxanthin biosynthesis; staphyloxanthin from farnesyl diphosphate: step 5/5.</text>
</comment>
<sequence>MDDKEEKAVEQLMKQLTWWSGGGMLVAMLWNLVYPQQFILAVEVTLLVTFYQLAMRLAVGNWLEPRLKLNPAGAWFAVRPGERRLYQLLRVKKWKKLLPTYSPAKYTVQRRSLPELLVTMVSAEVDHELMFTLSYLPLLLIIPFGEPAIFIVSSVLASLVEVPFIILQRYNRARLVRLLHRQKAKDC</sequence>
<evidence type="ECO:0000256" key="1">
    <source>
        <dbReference type="ARBA" id="ARBA00004162"/>
    </source>
</evidence>
<feature type="transmembrane region" description="Helical" evidence="13">
    <location>
        <begin position="148"/>
        <end position="167"/>
    </location>
</feature>
<evidence type="ECO:0000313" key="14">
    <source>
        <dbReference type="EMBL" id="EEW53747.1"/>
    </source>
</evidence>
<dbReference type="AlphaFoldDB" id="C8P6V1"/>
<evidence type="ECO:0000313" key="15">
    <source>
        <dbReference type="EMBL" id="KRK59005.1"/>
    </source>
</evidence>
<evidence type="ECO:0000313" key="17">
    <source>
        <dbReference type="Proteomes" id="UP000051883"/>
    </source>
</evidence>
<accession>C8P6V1</accession>
<name>C8P6V1_9LACO</name>
<keyword evidence="8" id="KW-0012">Acyltransferase</keyword>
<protein>
    <recommendedName>
        <fullName evidence="11">Glycosyl-4,4'-diaponeurosporenoate acyltransferase</fullName>
    </recommendedName>
</protein>
<evidence type="ECO:0000256" key="4">
    <source>
        <dbReference type="ARBA" id="ARBA00022692"/>
    </source>
</evidence>
<reference evidence="14 16" key="1">
    <citation type="submission" date="2009-09" db="EMBL/GenBank/DDBJ databases">
        <authorList>
            <person name="Qin X."/>
            <person name="Bachman B."/>
            <person name="Battles P."/>
            <person name="Bell A."/>
            <person name="Bess C."/>
            <person name="Bickham C."/>
            <person name="Chaboub L."/>
            <person name="Chen D."/>
            <person name="Coyle M."/>
            <person name="Deiros D.R."/>
            <person name="Dinh H."/>
            <person name="Forbes L."/>
            <person name="Fowler G."/>
            <person name="Francisco L."/>
            <person name="Fu Q."/>
            <person name="Gubbala S."/>
            <person name="Hale W."/>
            <person name="Han Y."/>
            <person name="Hemphill L."/>
            <person name="Highlander S.K."/>
            <person name="Hirani K."/>
            <person name="Hogues M."/>
            <person name="Jackson L."/>
            <person name="Jakkamsetti A."/>
            <person name="Javaid M."/>
            <person name="Jiang H."/>
            <person name="Korchina V."/>
            <person name="Kovar C."/>
            <person name="Lara F."/>
            <person name="Lee S."/>
            <person name="Mata R."/>
            <person name="Mathew T."/>
            <person name="Moen C."/>
            <person name="Morales K."/>
            <person name="Munidasa M."/>
            <person name="Nazareth L."/>
            <person name="Ngo R."/>
            <person name="Nguyen L."/>
            <person name="Okwuonu G."/>
            <person name="Ongeri F."/>
            <person name="Patil S."/>
            <person name="Petrosino J."/>
            <person name="Pham C."/>
            <person name="Pham P."/>
            <person name="Pu L.-L."/>
            <person name="Puazo M."/>
            <person name="Raj R."/>
            <person name="Reid J."/>
            <person name="Rouhana J."/>
            <person name="Saada N."/>
            <person name="Shang Y."/>
            <person name="Simmons D."/>
            <person name="Thornton R."/>
            <person name="Warren J."/>
            <person name="Weissenberger G."/>
            <person name="Zhang J."/>
            <person name="Zhang L."/>
            <person name="Zhou C."/>
            <person name="Zhu D."/>
            <person name="Muzny D."/>
            <person name="Worley K."/>
            <person name="Gibbs R."/>
        </authorList>
    </citation>
    <scope>NUCLEOTIDE SEQUENCE [LARGE SCALE GENOMIC DNA]</scope>
    <source>
        <strain evidence="14 16">DSM 16041</strain>
    </source>
</reference>
<dbReference type="UniPathway" id="UPA00029">
    <property type="reaction ID" value="UER00560"/>
</dbReference>
<dbReference type="PATRIC" id="fig|525309.8.peg.898"/>
<dbReference type="GO" id="GO:0016746">
    <property type="term" value="F:acyltransferase activity"/>
    <property type="evidence" value="ECO:0007669"/>
    <property type="project" value="UniProtKB-KW"/>
</dbReference>
<keyword evidence="2" id="KW-1003">Cell membrane</keyword>
<dbReference type="Proteomes" id="UP000003675">
    <property type="component" value="Unassembled WGS sequence"/>
</dbReference>
<comment type="function">
    <text evidence="12">Catalyzes the acylation of glycosyl-4,4'-diaponeurosporenoate, i.e. the esterification of glucose at the C6'' position with the carboxyl group of the C(15) fatty acid 12-methyltetradecanoic acid, to yield staphyloxanthin. This is the last step in the biosynthesis of this orange pigment, present in most staphylococci strains.</text>
</comment>
<dbReference type="GO" id="GO:0005886">
    <property type="term" value="C:plasma membrane"/>
    <property type="evidence" value="ECO:0007669"/>
    <property type="project" value="UniProtKB-SubCell"/>
</dbReference>
<gene>
    <name evidence="15" type="ORF">FC31_GL000887</name>
    <name evidence="14" type="ORF">HMPREF0494_1045</name>
</gene>
<dbReference type="Pfam" id="PF18927">
    <property type="entry name" value="CrtO"/>
    <property type="match status" value="1"/>
</dbReference>
<dbReference type="EMBL" id="AZDK01000021">
    <property type="protein sequence ID" value="KRK59005.1"/>
    <property type="molecule type" value="Genomic_DNA"/>
</dbReference>
<dbReference type="eggNOG" id="ENOG5031PK7">
    <property type="taxonomic scope" value="Bacteria"/>
</dbReference>
<evidence type="ECO:0000256" key="5">
    <source>
        <dbReference type="ARBA" id="ARBA00022729"/>
    </source>
</evidence>
<organism evidence="14 16">
    <name type="scientific">Limosilactobacillus antri DSM 16041</name>
    <dbReference type="NCBI Taxonomy" id="525309"/>
    <lineage>
        <taxon>Bacteria</taxon>
        <taxon>Bacillati</taxon>
        <taxon>Bacillota</taxon>
        <taxon>Bacilli</taxon>
        <taxon>Lactobacillales</taxon>
        <taxon>Lactobacillaceae</taxon>
        <taxon>Limosilactobacillus</taxon>
    </lineage>
</organism>
<evidence type="ECO:0000256" key="7">
    <source>
        <dbReference type="ARBA" id="ARBA00023136"/>
    </source>
</evidence>
<keyword evidence="5" id="KW-0732">Signal</keyword>
<proteinExistence type="inferred from homology"/>
<feature type="transmembrane region" description="Helical" evidence="13">
    <location>
        <begin position="12"/>
        <end position="32"/>
    </location>
</feature>
<keyword evidence="3" id="KW-0808">Transferase</keyword>
<comment type="subcellular location">
    <subcellularLocation>
        <location evidence="1">Cell membrane</location>
        <topology evidence="1">Single-pass membrane protein</topology>
    </subcellularLocation>
</comment>
<comment type="caution">
    <text evidence="14">The sequence shown here is derived from an EMBL/GenBank/DDBJ whole genome shotgun (WGS) entry which is preliminary data.</text>
</comment>
<keyword evidence="17" id="KW-1185">Reference proteome</keyword>
<evidence type="ECO:0000256" key="3">
    <source>
        <dbReference type="ARBA" id="ARBA00022679"/>
    </source>
</evidence>
<evidence type="ECO:0000256" key="12">
    <source>
        <dbReference type="ARBA" id="ARBA00025324"/>
    </source>
</evidence>
<feature type="transmembrane region" description="Helical" evidence="13">
    <location>
        <begin position="38"/>
        <end position="59"/>
    </location>
</feature>